<proteinExistence type="predicted"/>
<dbReference type="Gene3D" id="1.10.10.10">
    <property type="entry name" value="Winged helix-like DNA-binding domain superfamily/Winged helix DNA-binding domain"/>
    <property type="match status" value="1"/>
</dbReference>
<dbReference type="Pfam" id="PF03704">
    <property type="entry name" value="BTAD"/>
    <property type="match status" value="1"/>
</dbReference>
<evidence type="ECO:0000259" key="3">
    <source>
        <dbReference type="SMART" id="SM01043"/>
    </source>
</evidence>
<reference evidence="5" key="1">
    <citation type="journal article" date="2019" name="Int. J. Syst. Evol. Microbiol.">
        <title>The Global Catalogue of Microorganisms (GCM) 10K type strain sequencing project: providing services to taxonomists for standard genome sequencing and annotation.</title>
        <authorList>
            <consortium name="The Broad Institute Genomics Platform"/>
            <consortium name="The Broad Institute Genome Sequencing Center for Infectious Disease"/>
            <person name="Wu L."/>
            <person name="Ma J."/>
        </authorList>
    </citation>
    <scope>NUCLEOTIDE SEQUENCE [LARGE SCALE GENOMIC DNA]</scope>
    <source>
        <strain evidence="5">CCUG 49571</strain>
    </source>
</reference>
<dbReference type="Proteomes" id="UP001596028">
    <property type="component" value="Unassembled WGS sequence"/>
</dbReference>
<keyword evidence="2" id="KW-0804">Transcription</keyword>
<dbReference type="InterPro" id="IPR051677">
    <property type="entry name" value="AfsR-DnrI-RedD_regulator"/>
</dbReference>
<keyword evidence="5" id="KW-1185">Reference proteome</keyword>
<keyword evidence="1" id="KW-0805">Transcription regulation</keyword>
<dbReference type="SUPFAM" id="SSF46894">
    <property type="entry name" value="C-terminal effector domain of the bipartite response regulators"/>
    <property type="match status" value="1"/>
</dbReference>
<name>A0ABV9F9T2_9BACL</name>
<feature type="domain" description="Bacterial transcriptional activator" evidence="3">
    <location>
        <begin position="88"/>
        <end position="227"/>
    </location>
</feature>
<organism evidence="4 5">
    <name type="scientific">Cohnella hongkongensis</name>
    <dbReference type="NCBI Taxonomy" id="178337"/>
    <lineage>
        <taxon>Bacteria</taxon>
        <taxon>Bacillati</taxon>
        <taxon>Bacillota</taxon>
        <taxon>Bacilli</taxon>
        <taxon>Bacillales</taxon>
        <taxon>Paenibacillaceae</taxon>
        <taxon>Cohnella</taxon>
    </lineage>
</organism>
<dbReference type="PANTHER" id="PTHR35807">
    <property type="entry name" value="TRANSCRIPTIONAL REGULATOR REDD-RELATED"/>
    <property type="match status" value="1"/>
</dbReference>
<dbReference type="InterPro" id="IPR016032">
    <property type="entry name" value="Sig_transdc_resp-reg_C-effctor"/>
</dbReference>
<accession>A0ABV9F9T2</accession>
<dbReference type="PANTHER" id="PTHR35807:SF2">
    <property type="entry name" value="TRANSCRIPTIONAL ACTIVATOR DOMAIN"/>
    <property type="match status" value="1"/>
</dbReference>
<gene>
    <name evidence="4" type="ORF">ACFO3S_10800</name>
</gene>
<evidence type="ECO:0000313" key="5">
    <source>
        <dbReference type="Proteomes" id="UP001596028"/>
    </source>
</evidence>
<protein>
    <submittedName>
        <fullName evidence="4">BTAD domain-containing putative transcriptional regulator</fullName>
    </submittedName>
</protein>
<evidence type="ECO:0000256" key="1">
    <source>
        <dbReference type="ARBA" id="ARBA00023015"/>
    </source>
</evidence>
<dbReference type="SMART" id="SM01043">
    <property type="entry name" value="BTAD"/>
    <property type="match status" value="1"/>
</dbReference>
<dbReference type="SUPFAM" id="SSF48452">
    <property type="entry name" value="TPR-like"/>
    <property type="match status" value="1"/>
</dbReference>
<dbReference type="Gene3D" id="1.25.40.10">
    <property type="entry name" value="Tetratricopeptide repeat domain"/>
    <property type="match status" value="1"/>
</dbReference>
<dbReference type="RefSeq" id="WP_378095265.1">
    <property type="nucleotide sequence ID" value="NZ_JBHSEP010000006.1"/>
</dbReference>
<evidence type="ECO:0000313" key="4">
    <source>
        <dbReference type="EMBL" id="MFC4598725.1"/>
    </source>
</evidence>
<sequence length="234" mass="27145">MSYGARRVKWISRKCAELFAYMLLHHGKRIPRTRLIVDIFGGMEQNDAKKYLNTTVYQLRKSLELIGIHDVVRSENDGYALEFKDVSIDYIEFERQVHRLQEIEAGNLDLALKAERAYTGDLFGDKAYVWSIHETERYAGMYEAFAKRLAQALISMGDTSAASQLLQKLNRRNPLDESVIRLLMELFANTGDHDRLDELVADYVRLLDRELGIRPSDDLIRGYRTLRKSDWPVV</sequence>
<evidence type="ECO:0000256" key="2">
    <source>
        <dbReference type="ARBA" id="ARBA00023163"/>
    </source>
</evidence>
<dbReference type="InterPro" id="IPR005158">
    <property type="entry name" value="BTAD"/>
</dbReference>
<dbReference type="EMBL" id="JBHSEP010000006">
    <property type="protein sequence ID" value="MFC4598725.1"/>
    <property type="molecule type" value="Genomic_DNA"/>
</dbReference>
<comment type="caution">
    <text evidence="4">The sequence shown here is derived from an EMBL/GenBank/DDBJ whole genome shotgun (WGS) entry which is preliminary data.</text>
</comment>
<dbReference type="InterPro" id="IPR011990">
    <property type="entry name" value="TPR-like_helical_dom_sf"/>
</dbReference>
<dbReference type="InterPro" id="IPR036388">
    <property type="entry name" value="WH-like_DNA-bd_sf"/>
</dbReference>